<dbReference type="Proteomes" id="UP000000377">
    <property type="component" value="Chromosome"/>
</dbReference>
<keyword evidence="2" id="KW-1185">Reference proteome</keyword>
<accession>D7BSC6</accession>
<dbReference type="HOGENOM" id="CLU_1365518_0_0_11"/>
<dbReference type="KEGG" id="sbh:SBI_06324"/>
<protein>
    <submittedName>
        <fullName evidence="1">Uncharacterized protein</fullName>
    </submittedName>
</protein>
<dbReference type="STRING" id="749414.SBI_06324"/>
<proteinExistence type="predicted"/>
<organism evidence="1 2">
    <name type="scientific">Streptomyces bingchenggensis (strain BCW-1)</name>
    <dbReference type="NCBI Taxonomy" id="749414"/>
    <lineage>
        <taxon>Bacteria</taxon>
        <taxon>Bacillati</taxon>
        <taxon>Actinomycetota</taxon>
        <taxon>Actinomycetes</taxon>
        <taxon>Kitasatosporales</taxon>
        <taxon>Streptomycetaceae</taxon>
        <taxon>Streptomyces</taxon>
    </lineage>
</organism>
<dbReference type="RefSeq" id="WP_014178895.1">
    <property type="nucleotide sequence ID" value="NC_016582.1"/>
</dbReference>
<dbReference type="eggNOG" id="ENOG50319HH">
    <property type="taxonomic scope" value="Bacteria"/>
</dbReference>
<dbReference type="EMBL" id="CP002047">
    <property type="protein sequence ID" value="ADI09444.1"/>
    <property type="molecule type" value="Genomic_DNA"/>
</dbReference>
<dbReference type="PATRIC" id="fig|749414.3.peg.6515"/>
<name>D7BSC6_STRBB</name>
<evidence type="ECO:0000313" key="1">
    <source>
        <dbReference type="EMBL" id="ADI09444.1"/>
    </source>
</evidence>
<gene>
    <name evidence="1" type="ordered locus">SBI_06324</name>
</gene>
<evidence type="ECO:0000313" key="2">
    <source>
        <dbReference type="Proteomes" id="UP000000377"/>
    </source>
</evidence>
<dbReference type="AlphaFoldDB" id="D7BSC6"/>
<sequence length="200" mass="22760">MAMTVRPLDGGLVDRMIELADLPWSLEGYEDAFVRNGWHATGEDGEAVIGWYEPWPVAGEEGVDDWWLVLGEWPGCRDGREVVCEHAECRTDCSVLMPFAYFADPDDPEEWERELGPFLGRADCRPDAPREDFQAEYERAARLLRERLGEPLPEGIVKPDDADQCLVWERGGSWVILLMGTEWISYGAYDQVAIEVRPKI</sequence>
<reference evidence="1 2" key="1">
    <citation type="journal article" date="2010" name="J. Bacteriol.">
        <title>Genome sequence of the milbemycin-producing bacterium Streptomyces bingchenggensis.</title>
        <authorList>
            <person name="Wang X.J."/>
            <person name="Yan Y.J."/>
            <person name="Zhang B."/>
            <person name="An J."/>
            <person name="Wang J.J."/>
            <person name="Tian J."/>
            <person name="Jiang L."/>
            <person name="Chen Y.H."/>
            <person name="Huang S.X."/>
            <person name="Yin M."/>
            <person name="Zhang J."/>
            <person name="Gao A.L."/>
            <person name="Liu C.X."/>
            <person name="Zhu Z.X."/>
            <person name="Xiang W.S."/>
        </authorList>
    </citation>
    <scope>NUCLEOTIDE SEQUENCE [LARGE SCALE GENOMIC DNA]</scope>
    <source>
        <strain evidence="1 2">BCW-1</strain>
    </source>
</reference>